<gene>
    <name evidence="1" type="ORF">Sango_1906300</name>
</gene>
<protein>
    <submittedName>
        <fullName evidence="1">Uncharacterized protein</fullName>
    </submittedName>
</protein>
<name>A0AAE2BR19_9LAMI</name>
<proteinExistence type="predicted"/>
<dbReference type="PANTHER" id="PTHR46890">
    <property type="entry name" value="NON-LTR RETROLELEMENT REVERSE TRANSCRIPTASE-LIKE PROTEIN-RELATED"/>
    <property type="match status" value="1"/>
</dbReference>
<dbReference type="Proteomes" id="UP001289374">
    <property type="component" value="Unassembled WGS sequence"/>
</dbReference>
<sequence>MAKAKKNKHSVEAIGRSIRASAQPITTLVFDKATSQFTDEAKKEHVRENFGTEKIVEYVVANARTLLIVALHLDYMMFPQCAATTLGIEVQTLLVDDDVLEWGPKLSSEHVLKLCRLVTSSEVKQTIFQINNTKAPRPDGYSSCFFKKTWNVVGYQVCKGVMNIFRSGLILRQLNHTIIALVPKFEQSPSVADYRPISCCNVIYEAIKKIIAGQFSSALDTSLNIAKQLLLRVEALPTIFSWLKNCLTILEEANFTSMYY</sequence>
<dbReference type="PANTHER" id="PTHR46890:SF48">
    <property type="entry name" value="RNA-DIRECTED DNA POLYMERASE"/>
    <property type="match status" value="1"/>
</dbReference>
<reference evidence="1" key="2">
    <citation type="journal article" date="2024" name="Plant">
        <title>Genomic evolution and insights into agronomic trait innovations of Sesamum species.</title>
        <authorList>
            <person name="Miao H."/>
            <person name="Wang L."/>
            <person name="Qu L."/>
            <person name="Liu H."/>
            <person name="Sun Y."/>
            <person name="Le M."/>
            <person name="Wang Q."/>
            <person name="Wei S."/>
            <person name="Zheng Y."/>
            <person name="Lin W."/>
            <person name="Duan Y."/>
            <person name="Cao H."/>
            <person name="Xiong S."/>
            <person name="Wang X."/>
            <person name="Wei L."/>
            <person name="Li C."/>
            <person name="Ma Q."/>
            <person name="Ju M."/>
            <person name="Zhao R."/>
            <person name="Li G."/>
            <person name="Mu C."/>
            <person name="Tian Q."/>
            <person name="Mei H."/>
            <person name="Zhang T."/>
            <person name="Gao T."/>
            <person name="Zhang H."/>
        </authorList>
    </citation>
    <scope>NUCLEOTIDE SEQUENCE</scope>
    <source>
        <strain evidence="1">K16</strain>
    </source>
</reference>
<evidence type="ECO:0000313" key="1">
    <source>
        <dbReference type="EMBL" id="KAK4394355.1"/>
    </source>
</evidence>
<dbReference type="EMBL" id="JACGWL010000010">
    <property type="protein sequence ID" value="KAK4394355.1"/>
    <property type="molecule type" value="Genomic_DNA"/>
</dbReference>
<organism evidence="1 2">
    <name type="scientific">Sesamum angolense</name>
    <dbReference type="NCBI Taxonomy" id="2727404"/>
    <lineage>
        <taxon>Eukaryota</taxon>
        <taxon>Viridiplantae</taxon>
        <taxon>Streptophyta</taxon>
        <taxon>Embryophyta</taxon>
        <taxon>Tracheophyta</taxon>
        <taxon>Spermatophyta</taxon>
        <taxon>Magnoliopsida</taxon>
        <taxon>eudicotyledons</taxon>
        <taxon>Gunneridae</taxon>
        <taxon>Pentapetalae</taxon>
        <taxon>asterids</taxon>
        <taxon>lamiids</taxon>
        <taxon>Lamiales</taxon>
        <taxon>Pedaliaceae</taxon>
        <taxon>Sesamum</taxon>
    </lineage>
</organism>
<reference evidence="1" key="1">
    <citation type="submission" date="2020-06" db="EMBL/GenBank/DDBJ databases">
        <authorList>
            <person name="Li T."/>
            <person name="Hu X."/>
            <person name="Zhang T."/>
            <person name="Song X."/>
            <person name="Zhang H."/>
            <person name="Dai N."/>
            <person name="Sheng W."/>
            <person name="Hou X."/>
            <person name="Wei L."/>
        </authorList>
    </citation>
    <scope>NUCLEOTIDE SEQUENCE</scope>
    <source>
        <strain evidence="1">K16</strain>
        <tissue evidence="1">Leaf</tissue>
    </source>
</reference>
<comment type="caution">
    <text evidence="1">The sequence shown here is derived from an EMBL/GenBank/DDBJ whole genome shotgun (WGS) entry which is preliminary data.</text>
</comment>
<accession>A0AAE2BR19</accession>
<evidence type="ECO:0000313" key="2">
    <source>
        <dbReference type="Proteomes" id="UP001289374"/>
    </source>
</evidence>
<keyword evidence="2" id="KW-1185">Reference proteome</keyword>
<dbReference type="InterPro" id="IPR052343">
    <property type="entry name" value="Retrotransposon-Effector_Assoc"/>
</dbReference>
<dbReference type="AlphaFoldDB" id="A0AAE2BR19"/>